<comment type="subcellular location">
    <subcellularLocation>
        <location evidence="1">Membrane</location>
    </subcellularLocation>
    <subcellularLocation>
        <location evidence="11">Mitochondrion inner membrane</location>
        <topology evidence="11">Single-pass membrane protein</topology>
    </subcellularLocation>
</comment>
<keyword evidence="11" id="KW-0999">Mitochondrion inner membrane</keyword>
<keyword evidence="11" id="KW-0496">Mitochondrion</keyword>
<dbReference type="InterPro" id="IPR013785">
    <property type="entry name" value="Aldolase_TIM"/>
</dbReference>
<gene>
    <name evidence="15" type="ORF">NLJ89_g10414</name>
</gene>
<proteinExistence type="inferred from homology"/>
<evidence type="ECO:0000256" key="12">
    <source>
        <dbReference type="SAM" id="Coils"/>
    </source>
</evidence>
<comment type="similarity">
    <text evidence="3 11">Belongs to the dihydroorotate dehydrogenase family. Type 2 subfamily.</text>
</comment>
<feature type="coiled-coil region" evidence="12">
    <location>
        <begin position="417"/>
        <end position="473"/>
    </location>
</feature>
<keyword evidence="12" id="KW-0175">Coiled coil</keyword>
<comment type="caution">
    <text evidence="15">The sequence shown here is derived from an EMBL/GenBank/DDBJ whole genome shotgun (WGS) entry which is preliminary data.</text>
</comment>
<comment type="catalytic activity">
    <reaction evidence="10 11">
        <text>(S)-dihydroorotate + a quinone = orotate + a quinol</text>
        <dbReference type="Rhea" id="RHEA:30187"/>
        <dbReference type="ChEBI" id="CHEBI:24646"/>
        <dbReference type="ChEBI" id="CHEBI:30839"/>
        <dbReference type="ChEBI" id="CHEBI:30864"/>
        <dbReference type="ChEBI" id="CHEBI:132124"/>
        <dbReference type="EC" id="1.3.5.2"/>
    </reaction>
</comment>
<evidence type="ECO:0000256" key="1">
    <source>
        <dbReference type="ARBA" id="ARBA00004370"/>
    </source>
</evidence>
<evidence type="ECO:0000256" key="13">
    <source>
        <dbReference type="SAM" id="MobiDB-lite"/>
    </source>
</evidence>
<dbReference type="GO" id="GO:0106430">
    <property type="term" value="F:dihydroorotate dehydrogenase (quinone) activity"/>
    <property type="evidence" value="ECO:0007669"/>
    <property type="project" value="UniProtKB-EC"/>
</dbReference>
<dbReference type="EC" id="1.3.5.2" evidence="4 11"/>
<evidence type="ECO:0000313" key="16">
    <source>
        <dbReference type="Proteomes" id="UP001148786"/>
    </source>
</evidence>
<dbReference type="NCBIfam" id="NF003645">
    <property type="entry name" value="PRK05286.1-2"/>
    <property type="match status" value="1"/>
</dbReference>
<dbReference type="NCBIfam" id="NF003652">
    <property type="entry name" value="PRK05286.2-5"/>
    <property type="match status" value="1"/>
</dbReference>
<evidence type="ECO:0000256" key="6">
    <source>
        <dbReference type="ARBA" id="ARBA00022630"/>
    </source>
</evidence>
<dbReference type="GO" id="GO:0006207">
    <property type="term" value="P:'de novo' pyrimidine nucleobase biosynthetic process"/>
    <property type="evidence" value="ECO:0007669"/>
    <property type="project" value="InterPro"/>
</dbReference>
<evidence type="ECO:0000256" key="10">
    <source>
        <dbReference type="ARBA" id="ARBA00048639"/>
    </source>
</evidence>
<dbReference type="NCBIfam" id="TIGR01036">
    <property type="entry name" value="pyrD_sub2"/>
    <property type="match status" value="1"/>
</dbReference>
<organism evidence="15 16">
    <name type="scientific">Agrocybe chaxingu</name>
    <dbReference type="NCBI Taxonomy" id="84603"/>
    <lineage>
        <taxon>Eukaryota</taxon>
        <taxon>Fungi</taxon>
        <taxon>Dikarya</taxon>
        <taxon>Basidiomycota</taxon>
        <taxon>Agaricomycotina</taxon>
        <taxon>Agaricomycetes</taxon>
        <taxon>Agaricomycetidae</taxon>
        <taxon>Agaricales</taxon>
        <taxon>Agaricineae</taxon>
        <taxon>Strophariaceae</taxon>
        <taxon>Agrocybe</taxon>
    </lineage>
</organism>
<dbReference type="Gene3D" id="3.20.20.70">
    <property type="entry name" value="Aldolase class I"/>
    <property type="match status" value="1"/>
</dbReference>
<dbReference type="EMBL" id="JANKHO010001901">
    <property type="protein sequence ID" value="KAJ3496947.1"/>
    <property type="molecule type" value="Genomic_DNA"/>
</dbReference>
<evidence type="ECO:0000256" key="9">
    <source>
        <dbReference type="ARBA" id="ARBA00023136"/>
    </source>
</evidence>
<dbReference type="PROSITE" id="PS00912">
    <property type="entry name" value="DHODEHASE_2"/>
    <property type="match status" value="1"/>
</dbReference>
<feature type="compositionally biased region" description="Basic and acidic residues" evidence="13">
    <location>
        <begin position="497"/>
        <end position="509"/>
    </location>
</feature>
<dbReference type="CDD" id="cd04738">
    <property type="entry name" value="DHOD_2_like"/>
    <property type="match status" value="1"/>
</dbReference>
<keyword evidence="8 11" id="KW-0560">Oxidoreductase</keyword>
<evidence type="ECO:0000256" key="2">
    <source>
        <dbReference type="ARBA" id="ARBA00005161"/>
    </source>
</evidence>
<dbReference type="OrthoDB" id="14784at2759"/>
<keyword evidence="6 11" id="KW-0285">Flavoprotein</keyword>
<dbReference type="SUPFAM" id="SSF51395">
    <property type="entry name" value="FMN-linked oxidoreductases"/>
    <property type="match status" value="1"/>
</dbReference>
<evidence type="ECO:0000256" key="7">
    <source>
        <dbReference type="ARBA" id="ARBA00022643"/>
    </source>
</evidence>
<comment type="cofactor">
    <cofactor evidence="11">
        <name>FMN</name>
        <dbReference type="ChEBI" id="CHEBI:58210"/>
    </cofactor>
    <text evidence="11">Binds 1 FMN per subunit.</text>
</comment>
<evidence type="ECO:0000256" key="8">
    <source>
        <dbReference type="ARBA" id="ARBA00023002"/>
    </source>
</evidence>
<evidence type="ECO:0000256" key="5">
    <source>
        <dbReference type="ARBA" id="ARBA00017599"/>
    </source>
</evidence>
<dbReference type="InterPro" id="IPR005720">
    <property type="entry name" value="Dihydroorotate_DH_cat"/>
</dbReference>
<comment type="pathway">
    <text evidence="2 11">Pyrimidine metabolism; UMP biosynthesis via de novo pathway; orotate from (S)-dihydroorotate (quinone route): step 1/1.</text>
</comment>
<dbReference type="Proteomes" id="UP001148786">
    <property type="component" value="Unassembled WGS sequence"/>
</dbReference>
<dbReference type="Pfam" id="PF01180">
    <property type="entry name" value="DHO_dh"/>
    <property type="match status" value="1"/>
</dbReference>
<dbReference type="InterPro" id="IPR050074">
    <property type="entry name" value="DHO_dehydrogenase"/>
</dbReference>
<feature type="region of interest" description="Disordered" evidence="13">
    <location>
        <begin position="497"/>
        <end position="600"/>
    </location>
</feature>
<evidence type="ECO:0000256" key="4">
    <source>
        <dbReference type="ARBA" id="ARBA00012791"/>
    </source>
</evidence>
<evidence type="ECO:0000259" key="14">
    <source>
        <dbReference type="Pfam" id="PF01180"/>
    </source>
</evidence>
<name>A0A9W8JRC0_9AGAR</name>
<dbReference type="PANTHER" id="PTHR48109">
    <property type="entry name" value="DIHYDROOROTATE DEHYDROGENASE (QUINONE), MITOCHONDRIAL-RELATED"/>
    <property type="match status" value="1"/>
</dbReference>
<keyword evidence="7 11" id="KW-0288">FMN</keyword>
<feature type="compositionally biased region" description="Basic and acidic residues" evidence="13">
    <location>
        <begin position="533"/>
        <end position="576"/>
    </location>
</feature>
<keyword evidence="16" id="KW-1185">Reference proteome</keyword>
<dbReference type="GO" id="GO:0005743">
    <property type="term" value="C:mitochondrial inner membrane"/>
    <property type="evidence" value="ECO:0007669"/>
    <property type="project" value="UniProtKB-SubCell"/>
</dbReference>
<dbReference type="GO" id="GO:0009220">
    <property type="term" value="P:pyrimidine ribonucleotide biosynthetic process"/>
    <property type="evidence" value="ECO:0007669"/>
    <property type="project" value="TreeGrafter"/>
</dbReference>
<dbReference type="AlphaFoldDB" id="A0A9W8JRC0"/>
<reference evidence="15" key="1">
    <citation type="submission" date="2022-07" db="EMBL/GenBank/DDBJ databases">
        <title>Genome Sequence of Agrocybe chaxingu.</title>
        <authorList>
            <person name="Buettner E."/>
        </authorList>
    </citation>
    <scope>NUCLEOTIDE SEQUENCE</scope>
    <source>
        <strain evidence="15">MP-N11</strain>
    </source>
</reference>
<protein>
    <recommendedName>
        <fullName evidence="5 11">Dihydroorotate dehydrogenase (quinone), mitochondrial</fullName>
        <shortName evidence="11">DHOdehase</shortName>
        <ecNumber evidence="4 11">1.3.5.2</ecNumber>
    </recommendedName>
</protein>
<sequence length="600" mass="65869">MPILQHGIPHRLARSCLDLSKHARSSHRTLFTKSTSTPRSPVQTGLYTTAFVLSAGLFTVYYLDARSALHRYIITPIVRNAFDAETGHKLAVKTLKTRFAPKDPLPDDKLLGCKMWGEQISNPIGLAAGFDKDGEAIDGLFGLGFSWVEIGSVTPNPQPGNPRPRMFRLEEDGAVINRYGFPSQGHSAVLARVRARIPTFFTGPDRAAFRPGAMLAVNLGKNKESPADSIDDFVAGVRTFGPYSDVLVVNVSSPNTPGLRGLQNKDILQRLLDGVTKARDQLEPSPITSRRPKVVLKIAPDLEESQLVEMAAVIRESKIDGVIVSNTTIQRPKTLQNPNKTEAGGLSGPPVKPFALKALKSLRKELPASIPLIGCGGITTGKDALDYAKAGASMVQVYTSFGYEGVGACRRIKDQLVEELKREGKSWEQVVDAAVAQLSRKEPTPEQKKEQAIKQLVSEAEELRAMLDQLADQAVKSACPAFGSELFLIQQPRIDSLGHRDAPPREQHQHQLKTFSETRNILRPPQLLAANPPDDKVRRSLSCHPKDDPGQPPEDSVRERFPKEPQLELRRGHENTRTSTAESSKIIRRNIAPGDPDPSR</sequence>
<dbReference type="InterPro" id="IPR005719">
    <property type="entry name" value="Dihydroorotate_DH_2"/>
</dbReference>
<evidence type="ECO:0000313" key="15">
    <source>
        <dbReference type="EMBL" id="KAJ3496947.1"/>
    </source>
</evidence>
<dbReference type="PANTHER" id="PTHR48109:SF4">
    <property type="entry name" value="DIHYDROOROTATE DEHYDROGENASE (QUINONE), MITOCHONDRIAL"/>
    <property type="match status" value="1"/>
</dbReference>
<evidence type="ECO:0000256" key="3">
    <source>
        <dbReference type="ARBA" id="ARBA00005359"/>
    </source>
</evidence>
<dbReference type="PROSITE" id="PS00911">
    <property type="entry name" value="DHODEHASE_1"/>
    <property type="match status" value="1"/>
</dbReference>
<evidence type="ECO:0000256" key="11">
    <source>
        <dbReference type="RuleBase" id="RU361255"/>
    </source>
</evidence>
<accession>A0A9W8JRC0</accession>
<feature type="domain" description="Dihydroorotate dehydrogenase catalytic" evidence="14">
    <location>
        <begin position="112"/>
        <end position="420"/>
    </location>
</feature>
<keyword evidence="9" id="KW-0472">Membrane</keyword>
<dbReference type="InterPro" id="IPR001295">
    <property type="entry name" value="Dihydroorotate_DH_CS"/>
</dbReference>